<dbReference type="AlphaFoldDB" id="A0A6A5TFV6"/>
<evidence type="ECO:0000313" key="3">
    <source>
        <dbReference type="Proteomes" id="UP000800035"/>
    </source>
</evidence>
<organism evidence="2 3">
    <name type="scientific">Byssothecium circinans</name>
    <dbReference type="NCBI Taxonomy" id="147558"/>
    <lineage>
        <taxon>Eukaryota</taxon>
        <taxon>Fungi</taxon>
        <taxon>Dikarya</taxon>
        <taxon>Ascomycota</taxon>
        <taxon>Pezizomycotina</taxon>
        <taxon>Dothideomycetes</taxon>
        <taxon>Pleosporomycetidae</taxon>
        <taxon>Pleosporales</taxon>
        <taxon>Massarineae</taxon>
        <taxon>Massarinaceae</taxon>
        <taxon>Byssothecium</taxon>
    </lineage>
</organism>
<sequence>MFKNKRKELKGKTYNTSNNLIYLRLSSLIDLGSFLVGKYFLLVSTYSYILKKAKSSLLGRNSIEIIKKITTLILILTLSIRNLRRSLSSTIDSVDNKQRSYNSKRINAEVN</sequence>
<keyword evidence="3" id="KW-1185">Reference proteome</keyword>
<evidence type="ECO:0000256" key="1">
    <source>
        <dbReference type="SAM" id="Phobius"/>
    </source>
</evidence>
<keyword evidence="1" id="KW-0812">Transmembrane</keyword>
<protein>
    <submittedName>
        <fullName evidence="2">Uncharacterized protein</fullName>
    </submittedName>
</protein>
<reference evidence="2" key="1">
    <citation type="journal article" date="2020" name="Stud. Mycol.">
        <title>101 Dothideomycetes genomes: a test case for predicting lifestyles and emergence of pathogens.</title>
        <authorList>
            <person name="Haridas S."/>
            <person name="Albert R."/>
            <person name="Binder M."/>
            <person name="Bloem J."/>
            <person name="Labutti K."/>
            <person name="Salamov A."/>
            <person name="Andreopoulos B."/>
            <person name="Baker S."/>
            <person name="Barry K."/>
            <person name="Bills G."/>
            <person name="Bluhm B."/>
            <person name="Cannon C."/>
            <person name="Castanera R."/>
            <person name="Culley D."/>
            <person name="Daum C."/>
            <person name="Ezra D."/>
            <person name="Gonzalez J."/>
            <person name="Henrissat B."/>
            <person name="Kuo A."/>
            <person name="Liang C."/>
            <person name="Lipzen A."/>
            <person name="Lutzoni F."/>
            <person name="Magnuson J."/>
            <person name="Mondo S."/>
            <person name="Nolan M."/>
            <person name="Ohm R."/>
            <person name="Pangilinan J."/>
            <person name="Park H.-J."/>
            <person name="Ramirez L."/>
            <person name="Alfaro M."/>
            <person name="Sun H."/>
            <person name="Tritt A."/>
            <person name="Yoshinaga Y."/>
            <person name="Zwiers L.-H."/>
            <person name="Turgeon B."/>
            <person name="Goodwin S."/>
            <person name="Spatafora J."/>
            <person name="Crous P."/>
            <person name="Grigoriev I."/>
        </authorList>
    </citation>
    <scope>NUCLEOTIDE SEQUENCE</scope>
    <source>
        <strain evidence="2">CBS 675.92</strain>
    </source>
</reference>
<keyword evidence="1" id="KW-0472">Membrane</keyword>
<keyword evidence="1" id="KW-1133">Transmembrane helix</keyword>
<proteinExistence type="predicted"/>
<accession>A0A6A5TFV6</accession>
<dbReference type="Proteomes" id="UP000800035">
    <property type="component" value="Unassembled WGS sequence"/>
</dbReference>
<name>A0A6A5TFV6_9PLEO</name>
<evidence type="ECO:0000313" key="2">
    <source>
        <dbReference type="EMBL" id="KAF1950659.1"/>
    </source>
</evidence>
<dbReference type="EMBL" id="ML977023">
    <property type="protein sequence ID" value="KAF1950659.1"/>
    <property type="molecule type" value="Genomic_DNA"/>
</dbReference>
<gene>
    <name evidence="2" type="ORF">CC80DRAFT_509441</name>
</gene>
<feature type="transmembrane region" description="Helical" evidence="1">
    <location>
        <begin position="21"/>
        <end position="42"/>
    </location>
</feature>
<feature type="transmembrane region" description="Helical" evidence="1">
    <location>
        <begin position="62"/>
        <end position="80"/>
    </location>
</feature>